<protein>
    <submittedName>
        <fullName evidence="2">Uncharacterized protein</fullName>
    </submittedName>
</protein>
<evidence type="ECO:0000256" key="1">
    <source>
        <dbReference type="SAM" id="Phobius"/>
    </source>
</evidence>
<sequence>MLGLCCLKKLSMKNEVIDMSAAIIPGVTLGLFIAWIFFRINDGKKIDWGMTLAYILLISVMWIYGIY</sequence>
<evidence type="ECO:0000313" key="2">
    <source>
        <dbReference type="EMBL" id="GLI54767.1"/>
    </source>
</evidence>
<reference evidence="2" key="1">
    <citation type="submission" date="2022-12" db="EMBL/GenBank/DDBJ databases">
        <title>Reference genome sequencing for broad-spectrum identification of bacterial and archaeal isolates by mass spectrometry.</title>
        <authorList>
            <person name="Sekiguchi Y."/>
            <person name="Tourlousse D.M."/>
        </authorList>
    </citation>
    <scope>NUCLEOTIDE SEQUENCE</scope>
    <source>
        <strain evidence="2">10succ1</strain>
    </source>
</reference>
<organism evidence="2 3">
    <name type="scientific">Propionigenium maris DSM 9537</name>
    <dbReference type="NCBI Taxonomy" id="1123000"/>
    <lineage>
        <taxon>Bacteria</taxon>
        <taxon>Fusobacteriati</taxon>
        <taxon>Fusobacteriota</taxon>
        <taxon>Fusobacteriia</taxon>
        <taxon>Fusobacteriales</taxon>
        <taxon>Fusobacteriaceae</taxon>
        <taxon>Propionigenium</taxon>
    </lineage>
</organism>
<gene>
    <name evidence="2" type="ORF">PM10SUCC1_02820</name>
</gene>
<comment type="caution">
    <text evidence="2">The sequence shown here is derived from an EMBL/GenBank/DDBJ whole genome shotgun (WGS) entry which is preliminary data.</text>
</comment>
<dbReference type="Proteomes" id="UP001144471">
    <property type="component" value="Unassembled WGS sequence"/>
</dbReference>
<proteinExistence type="predicted"/>
<evidence type="ECO:0000313" key="3">
    <source>
        <dbReference type="Proteomes" id="UP001144471"/>
    </source>
</evidence>
<dbReference type="AlphaFoldDB" id="A0A9W6LLK6"/>
<feature type="transmembrane region" description="Helical" evidence="1">
    <location>
        <begin position="46"/>
        <end position="66"/>
    </location>
</feature>
<dbReference type="EMBL" id="BSDY01000001">
    <property type="protein sequence ID" value="GLI54767.1"/>
    <property type="molecule type" value="Genomic_DNA"/>
</dbReference>
<keyword evidence="1" id="KW-0812">Transmembrane</keyword>
<feature type="transmembrane region" description="Helical" evidence="1">
    <location>
        <begin position="21"/>
        <end position="40"/>
    </location>
</feature>
<keyword evidence="3" id="KW-1185">Reference proteome</keyword>
<keyword evidence="1" id="KW-0472">Membrane</keyword>
<name>A0A9W6LLK6_9FUSO</name>
<keyword evidence="1" id="KW-1133">Transmembrane helix</keyword>
<accession>A0A9W6LLK6</accession>